<organism evidence="2 3">
    <name type="scientific">Terrisporobacter hibernicus</name>
    <dbReference type="NCBI Taxonomy" id="2813371"/>
    <lineage>
        <taxon>Bacteria</taxon>
        <taxon>Bacillati</taxon>
        <taxon>Bacillota</taxon>
        <taxon>Clostridia</taxon>
        <taxon>Peptostreptococcales</taxon>
        <taxon>Peptostreptococcaceae</taxon>
        <taxon>Terrisporobacter</taxon>
    </lineage>
</organism>
<feature type="domain" description="BFD-like [2Fe-2S]-binding" evidence="1">
    <location>
        <begin position="49"/>
        <end position="96"/>
    </location>
</feature>
<protein>
    <submittedName>
        <fullName evidence="2">(2Fe-2S)-binding protein</fullName>
    </submittedName>
</protein>
<gene>
    <name evidence="2" type="ORF">JW646_19725</name>
</gene>
<dbReference type="InterPro" id="IPR007419">
    <property type="entry name" value="BFD-like_2Fe2S-bd_dom"/>
</dbReference>
<evidence type="ECO:0000313" key="2">
    <source>
        <dbReference type="EMBL" id="UEL47818.1"/>
    </source>
</evidence>
<sequence length="99" mass="10988">MILDKEKYIKVRSAQVQGARTVQDVKEMTDIVIENDEEYSEIDRLVQNVCKCQNISVNEVVAAVKNGAQTVEQVMEETNAGTGCGRCKGIIANILENKK</sequence>
<dbReference type="AlphaFoldDB" id="A0AAX2ZEL3"/>
<dbReference type="InterPro" id="IPR041854">
    <property type="entry name" value="BFD-like_2Fe2S-bd_dom_sf"/>
</dbReference>
<dbReference type="EMBL" id="CP081135">
    <property type="protein sequence ID" value="UEL47818.1"/>
    <property type="molecule type" value="Genomic_DNA"/>
</dbReference>
<proteinExistence type="predicted"/>
<evidence type="ECO:0000313" key="3">
    <source>
        <dbReference type="Proteomes" id="UP001198983"/>
    </source>
</evidence>
<dbReference type="RefSeq" id="WP_148557757.1">
    <property type="nucleotide sequence ID" value="NZ_CP081135.1"/>
</dbReference>
<dbReference type="KEGG" id="tem:JW646_19725"/>
<dbReference type="Pfam" id="PF04324">
    <property type="entry name" value="Fer2_BFD"/>
    <property type="match status" value="1"/>
</dbReference>
<reference evidence="2 3" key="1">
    <citation type="journal article" date="2023" name="Int. J. Syst. Evol. Microbiol.">
        <title>Terrisporobacter hibernicus sp. nov., isolated from bovine faeces in Northern Ireland.</title>
        <authorList>
            <person name="Mitchell M."/>
            <person name="Nguyen S.V."/>
            <person name="Connor M."/>
            <person name="Fairley D.J."/>
            <person name="Donoghue O."/>
            <person name="Marshall H."/>
            <person name="Koolman L."/>
            <person name="McMullan G."/>
            <person name="Schaffer K.E."/>
            <person name="McGrath J.W."/>
            <person name="Fanning S."/>
        </authorList>
    </citation>
    <scope>NUCLEOTIDE SEQUENCE [LARGE SCALE GENOMIC DNA]</scope>
    <source>
        <strain evidence="2 3">MCA3</strain>
    </source>
</reference>
<keyword evidence="3" id="KW-1185">Reference proteome</keyword>
<evidence type="ECO:0000259" key="1">
    <source>
        <dbReference type="Pfam" id="PF04324"/>
    </source>
</evidence>
<name>A0AAX2ZEL3_9FIRM</name>
<dbReference type="Gene3D" id="1.10.10.1100">
    <property type="entry name" value="BFD-like [2Fe-2S]-binding domain"/>
    <property type="match status" value="1"/>
</dbReference>
<dbReference type="Proteomes" id="UP001198983">
    <property type="component" value="Chromosome"/>
</dbReference>
<accession>A0AAX2ZEL3</accession>